<proteinExistence type="predicted"/>
<sequence>MCGLQMVDSNRGSLPNGKGLLSDSGPFLDPSEQMIQIESPASPDPVSEVSWLPPLYIPEIPLSCDEVEEEQSSLDCDPQLMQAVLELSTSADAPPSRLSRKSTPPQVPVPVEPH</sequence>
<dbReference type="Proteomes" id="UP000887564">
    <property type="component" value="Unplaced"/>
</dbReference>
<name>A0A914R9W7_PAREQ</name>
<feature type="region of interest" description="Disordered" evidence="1">
    <location>
        <begin position="1"/>
        <end position="28"/>
    </location>
</feature>
<reference evidence="3" key="1">
    <citation type="submission" date="2022-11" db="UniProtKB">
        <authorList>
            <consortium name="WormBaseParasite"/>
        </authorList>
    </citation>
    <scope>IDENTIFICATION</scope>
</reference>
<feature type="compositionally biased region" description="Pro residues" evidence="1">
    <location>
        <begin position="105"/>
        <end position="114"/>
    </location>
</feature>
<dbReference type="WBParaSite" id="PEQ_0000327401-mRNA-1">
    <property type="protein sequence ID" value="PEQ_0000327401-mRNA-1"/>
    <property type="gene ID" value="PEQ_0000327401"/>
</dbReference>
<feature type="region of interest" description="Disordered" evidence="1">
    <location>
        <begin position="88"/>
        <end position="114"/>
    </location>
</feature>
<evidence type="ECO:0000313" key="3">
    <source>
        <dbReference type="WBParaSite" id="PEQ_0000327401-mRNA-1"/>
    </source>
</evidence>
<organism evidence="2 3">
    <name type="scientific">Parascaris equorum</name>
    <name type="common">Equine roundworm</name>
    <dbReference type="NCBI Taxonomy" id="6256"/>
    <lineage>
        <taxon>Eukaryota</taxon>
        <taxon>Metazoa</taxon>
        <taxon>Ecdysozoa</taxon>
        <taxon>Nematoda</taxon>
        <taxon>Chromadorea</taxon>
        <taxon>Rhabditida</taxon>
        <taxon>Spirurina</taxon>
        <taxon>Ascaridomorpha</taxon>
        <taxon>Ascaridoidea</taxon>
        <taxon>Ascarididae</taxon>
        <taxon>Parascaris</taxon>
    </lineage>
</organism>
<keyword evidence="2" id="KW-1185">Reference proteome</keyword>
<accession>A0A914R9W7</accession>
<evidence type="ECO:0000256" key="1">
    <source>
        <dbReference type="SAM" id="MobiDB-lite"/>
    </source>
</evidence>
<protein>
    <submittedName>
        <fullName evidence="3">Uncharacterized protein</fullName>
    </submittedName>
</protein>
<dbReference type="AlphaFoldDB" id="A0A914R9W7"/>
<evidence type="ECO:0000313" key="2">
    <source>
        <dbReference type="Proteomes" id="UP000887564"/>
    </source>
</evidence>